<name>A0A382QDB0_9ZZZZ</name>
<evidence type="ECO:0008006" key="4">
    <source>
        <dbReference type="Google" id="ProtNLM"/>
    </source>
</evidence>
<feature type="non-terminal residue" evidence="3">
    <location>
        <position position="253"/>
    </location>
</feature>
<dbReference type="AlphaFoldDB" id="A0A382QDB0"/>
<dbReference type="EMBL" id="UINC01112935">
    <property type="protein sequence ID" value="SVC82221.1"/>
    <property type="molecule type" value="Genomic_DNA"/>
</dbReference>
<gene>
    <name evidence="3" type="ORF">METZ01_LOCUS335075</name>
</gene>
<dbReference type="PANTHER" id="PTHR12169">
    <property type="entry name" value="ATPASE N2B"/>
    <property type="match status" value="1"/>
</dbReference>
<evidence type="ECO:0000256" key="2">
    <source>
        <dbReference type="ARBA" id="ARBA00022840"/>
    </source>
</evidence>
<proteinExistence type="predicted"/>
<dbReference type="InterPro" id="IPR027417">
    <property type="entry name" value="P-loop_NTPase"/>
</dbReference>
<dbReference type="NCBIfam" id="NF040713">
    <property type="entry name" value="ZapE"/>
    <property type="match status" value="1"/>
</dbReference>
<reference evidence="3" key="1">
    <citation type="submission" date="2018-05" db="EMBL/GenBank/DDBJ databases">
        <authorList>
            <person name="Lanie J.A."/>
            <person name="Ng W.-L."/>
            <person name="Kazmierczak K.M."/>
            <person name="Andrzejewski T.M."/>
            <person name="Davidsen T.M."/>
            <person name="Wayne K.J."/>
            <person name="Tettelin H."/>
            <person name="Glass J.I."/>
            <person name="Rusch D."/>
            <person name="Podicherti R."/>
            <person name="Tsui H.-C.T."/>
            <person name="Winkler M.E."/>
        </authorList>
    </citation>
    <scope>NUCLEOTIDE SEQUENCE</scope>
</reference>
<protein>
    <recommendedName>
        <fullName evidence="4">AAA+ ATPase domain-containing protein</fullName>
    </recommendedName>
</protein>
<dbReference type="InterPro" id="IPR005654">
    <property type="entry name" value="ATPase_AFG1-like"/>
</dbReference>
<organism evidence="3">
    <name type="scientific">marine metagenome</name>
    <dbReference type="NCBI Taxonomy" id="408172"/>
    <lineage>
        <taxon>unclassified sequences</taxon>
        <taxon>metagenomes</taxon>
        <taxon>ecological metagenomes</taxon>
    </lineage>
</organism>
<dbReference type="GO" id="GO:0005737">
    <property type="term" value="C:cytoplasm"/>
    <property type="evidence" value="ECO:0007669"/>
    <property type="project" value="TreeGrafter"/>
</dbReference>
<dbReference type="PANTHER" id="PTHR12169:SF6">
    <property type="entry name" value="AFG1-LIKE ATPASE"/>
    <property type="match status" value="1"/>
</dbReference>
<dbReference type="GO" id="GO:0016887">
    <property type="term" value="F:ATP hydrolysis activity"/>
    <property type="evidence" value="ECO:0007669"/>
    <property type="project" value="InterPro"/>
</dbReference>
<evidence type="ECO:0000256" key="1">
    <source>
        <dbReference type="ARBA" id="ARBA00022741"/>
    </source>
</evidence>
<dbReference type="Gene3D" id="3.40.50.300">
    <property type="entry name" value="P-loop containing nucleotide triphosphate hydrolases"/>
    <property type="match status" value="1"/>
</dbReference>
<accession>A0A382QDB0</accession>
<keyword evidence="1" id="KW-0547">Nucleotide-binding</keyword>
<keyword evidence="2" id="KW-0067">ATP-binding</keyword>
<dbReference type="Pfam" id="PF03969">
    <property type="entry name" value="AFG1_ATPase"/>
    <property type="match status" value="1"/>
</dbReference>
<dbReference type="GO" id="GO:0005524">
    <property type="term" value="F:ATP binding"/>
    <property type="evidence" value="ECO:0007669"/>
    <property type="project" value="UniProtKB-KW"/>
</dbReference>
<sequence length="253" mass="28757">MTIKAAYAHAIKSQKLVSDAEQKRVVEKLEKLQQNLLAHRRLSVRIKKSLRLGSDHSVPQGIYLWGGVGRGKTLLMDLFIDSLEIKTKKRLHFHRMMSYVHRQLKSVRGAEDPIDKVAARIAKETSLLCFDEFYVSDIGDAMMLGKLLDGLFSRGITLIATSNSHPTDLYKDGLQRQKFLPAIESLQAHTEVIKLDAGIDYRLRLFEEAGTYFLSTDGRVDQKLLHYFGEIASGDVLEKQRIQILGREIQSVY</sequence>
<evidence type="ECO:0000313" key="3">
    <source>
        <dbReference type="EMBL" id="SVC82221.1"/>
    </source>
</evidence>
<dbReference type="SUPFAM" id="SSF52540">
    <property type="entry name" value="P-loop containing nucleoside triphosphate hydrolases"/>
    <property type="match status" value="1"/>
</dbReference>